<keyword evidence="8" id="KW-1185">Reference proteome</keyword>
<dbReference type="PANTHER" id="PTHR46847">
    <property type="entry name" value="D-ALLOSE-BINDING PERIPLASMIC PROTEIN-RELATED"/>
    <property type="match status" value="1"/>
</dbReference>
<dbReference type="EMBL" id="LAYJ01000112">
    <property type="protein sequence ID" value="KKI50235.1"/>
    <property type="molecule type" value="Genomic_DNA"/>
</dbReference>
<reference evidence="7 8" key="1">
    <citation type="submission" date="2015-04" db="EMBL/GenBank/DDBJ databases">
        <title>Draft genome sequence of bacteremic isolate Catabacter hongkongensis type strain HKU16T.</title>
        <authorList>
            <person name="Lau S.K."/>
            <person name="Teng J.L."/>
            <person name="Huang Y."/>
            <person name="Curreem S.O."/>
            <person name="Tsui S.K."/>
            <person name="Woo P.C."/>
        </authorList>
    </citation>
    <scope>NUCLEOTIDE SEQUENCE [LARGE SCALE GENOMIC DNA]</scope>
    <source>
        <strain evidence="7 8">HKU16</strain>
    </source>
</reference>
<feature type="compositionally biased region" description="Low complexity" evidence="4">
    <location>
        <begin position="28"/>
        <end position="47"/>
    </location>
</feature>
<comment type="caution">
    <text evidence="7">The sequence shown here is derived from an EMBL/GenBank/DDBJ whole genome shotgun (WGS) entry which is preliminary data.</text>
</comment>
<dbReference type="AlphaFoldDB" id="A0A0M2NIZ3"/>
<accession>A0A0M2NIZ3</accession>
<feature type="region of interest" description="Disordered" evidence="4">
    <location>
        <begin position="28"/>
        <end position="51"/>
    </location>
</feature>
<name>A0A0M2NIZ3_9FIRM</name>
<dbReference type="STRING" id="270498.CHK_2298"/>
<organism evidence="7 8">
    <name type="scientific">Christensenella hongkongensis</name>
    <dbReference type="NCBI Taxonomy" id="270498"/>
    <lineage>
        <taxon>Bacteria</taxon>
        <taxon>Bacillati</taxon>
        <taxon>Bacillota</taxon>
        <taxon>Clostridia</taxon>
        <taxon>Christensenellales</taxon>
        <taxon>Christensenellaceae</taxon>
        <taxon>Christensenella</taxon>
    </lineage>
</organism>
<dbReference type="CDD" id="cd19971">
    <property type="entry name" value="PBP1_ABC_sugar_binding-like"/>
    <property type="match status" value="1"/>
</dbReference>
<comment type="subcellular location">
    <subcellularLocation>
        <location evidence="1">Cell envelope</location>
    </subcellularLocation>
</comment>
<feature type="domain" description="Periplasmic binding protein" evidence="6">
    <location>
        <begin position="67"/>
        <end position="309"/>
    </location>
</feature>
<dbReference type="GO" id="GO:0030313">
    <property type="term" value="C:cell envelope"/>
    <property type="evidence" value="ECO:0007669"/>
    <property type="project" value="UniProtKB-SubCell"/>
</dbReference>
<evidence type="ECO:0000256" key="3">
    <source>
        <dbReference type="ARBA" id="ARBA00022729"/>
    </source>
</evidence>
<dbReference type="InterPro" id="IPR028082">
    <property type="entry name" value="Peripla_BP_I"/>
</dbReference>
<dbReference type="PROSITE" id="PS51257">
    <property type="entry name" value="PROKAR_LIPOPROTEIN"/>
    <property type="match status" value="1"/>
</dbReference>
<keyword evidence="3 5" id="KW-0732">Signal</keyword>
<dbReference type="Pfam" id="PF13407">
    <property type="entry name" value="Peripla_BP_4"/>
    <property type="match status" value="1"/>
</dbReference>
<comment type="similarity">
    <text evidence="2">Belongs to the bacterial solute-binding protein 2 family.</text>
</comment>
<evidence type="ECO:0000256" key="1">
    <source>
        <dbReference type="ARBA" id="ARBA00004196"/>
    </source>
</evidence>
<dbReference type="InterPro" id="IPR025997">
    <property type="entry name" value="SBP_2_dom"/>
</dbReference>
<protein>
    <submittedName>
        <fullName evidence="7">Ribose ABC transport system, periplasmic ribose-binding protein RbsB</fullName>
    </submittedName>
</protein>
<dbReference type="Gene3D" id="3.40.50.2300">
    <property type="match status" value="2"/>
</dbReference>
<dbReference type="PANTHER" id="PTHR46847:SF1">
    <property type="entry name" value="D-ALLOSE-BINDING PERIPLASMIC PROTEIN-RELATED"/>
    <property type="match status" value="1"/>
</dbReference>
<evidence type="ECO:0000256" key="2">
    <source>
        <dbReference type="ARBA" id="ARBA00007639"/>
    </source>
</evidence>
<evidence type="ECO:0000256" key="4">
    <source>
        <dbReference type="SAM" id="MobiDB-lite"/>
    </source>
</evidence>
<dbReference type="RefSeq" id="WP_046444103.1">
    <property type="nucleotide sequence ID" value="NZ_CAUERS010000012.1"/>
</dbReference>
<feature type="chain" id="PRO_5039625457" evidence="5">
    <location>
        <begin position="22"/>
        <end position="336"/>
    </location>
</feature>
<evidence type="ECO:0000259" key="6">
    <source>
        <dbReference type="Pfam" id="PF13407"/>
    </source>
</evidence>
<evidence type="ECO:0000313" key="7">
    <source>
        <dbReference type="EMBL" id="KKI50235.1"/>
    </source>
</evidence>
<proteinExistence type="inferred from homology"/>
<evidence type="ECO:0000313" key="8">
    <source>
        <dbReference type="Proteomes" id="UP000034076"/>
    </source>
</evidence>
<dbReference type="Proteomes" id="UP000034076">
    <property type="component" value="Unassembled WGS sequence"/>
</dbReference>
<dbReference type="OrthoDB" id="9814427at2"/>
<sequence>MKKIMVIVLCLALAVALVACSSTPAEPAAEESTTAPSAEATASADASGVSNDSDKHYKFGFTEWGAGDFFDAVYAPIEEAVTANGDTIIHLEGQADSNAQLQIVEDFISQGVDLVFFNPVDSEACRPAVEALVEAGIPVVNFDSAVVNIEQVDTFIATDNFKAGQLAAEALKKDFPDGGKVAVLDLPVNTAATDRADGFLDGIKDSNFEVVAQLDAGGKPEKGLEITNDILQANDDLVAIFAINDESGMGAYAAVVAAGEDVAIYGVNGGPEAKAEISKNTVYRATAAQSPINIGKASVEAAYKILNGENVEKEIYIEPFIIDRDNVKDYLAESWQ</sequence>
<dbReference type="SUPFAM" id="SSF53822">
    <property type="entry name" value="Periplasmic binding protein-like I"/>
    <property type="match status" value="1"/>
</dbReference>
<feature type="signal peptide" evidence="5">
    <location>
        <begin position="1"/>
        <end position="21"/>
    </location>
</feature>
<evidence type="ECO:0000256" key="5">
    <source>
        <dbReference type="SAM" id="SignalP"/>
    </source>
</evidence>
<gene>
    <name evidence="7" type="ORF">CHK_2298</name>
</gene>
<dbReference type="PATRIC" id="fig|270498.16.peg.2049"/>
<dbReference type="GO" id="GO:0030246">
    <property type="term" value="F:carbohydrate binding"/>
    <property type="evidence" value="ECO:0007669"/>
    <property type="project" value="UniProtKB-ARBA"/>
</dbReference>